<dbReference type="OrthoDB" id="4142200at2759"/>
<evidence type="ECO:0000256" key="5">
    <source>
        <dbReference type="SAM" id="Phobius"/>
    </source>
</evidence>
<sequence length="212" mass="23969">MTSKTVSVNLTDNDLNKMNESDEEFNNNKIKRLIFSIFIILTSSFQFGFNLNIYNKNEEFHRLEGFNLVFLTGAILGLIIFIKIGDSKMNLGIIGLSALSILASILAIVESLNNSFNWIVLGRFLFGIQGALSSCLLPYYVTKIYPSLSSGYITLAENLALILGLFMPKVIEVFTDVDYKQVIFYQSWQIIPAIITIVILLFFKLNKIKVIE</sequence>
<dbReference type="Gene3D" id="1.20.1250.20">
    <property type="entry name" value="MFS general substrate transporter like domains"/>
    <property type="match status" value="1"/>
</dbReference>
<evidence type="ECO:0000256" key="2">
    <source>
        <dbReference type="ARBA" id="ARBA00022692"/>
    </source>
</evidence>
<reference evidence="6" key="1">
    <citation type="submission" date="2021-02" db="EMBL/GenBank/DDBJ databases">
        <authorList>
            <person name="Nowell W R."/>
        </authorList>
    </citation>
    <scope>NUCLEOTIDE SEQUENCE</scope>
    <source>
        <strain evidence="6">Ploen Becks lab</strain>
    </source>
</reference>
<feature type="transmembrane region" description="Helical" evidence="5">
    <location>
        <begin position="152"/>
        <end position="171"/>
    </location>
</feature>
<comment type="caution">
    <text evidence="6">The sequence shown here is derived from an EMBL/GenBank/DDBJ whole genome shotgun (WGS) entry which is preliminary data.</text>
</comment>
<evidence type="ECO:0000313" key="7">
    <source>
        <dbReference type="Proteomes" id="UP000663879"/>
    </source>
</evidence>
<dbReference type="SUPFAM" id="SSF103473">
    <property type="entry name" value="MFS general substrate transporter"/>
    <property type="match status" value="1"/>
</dbReference>
<gene>
    <name evidence="6" type="ORF">OXX778_LOCUS9226</name>
</gene>
<evidence type="ECO:0000313" key="6">
    <source>
        <dbReference type="EMBL" id="CAF0856611.1"/>
    </source>
</evidence>
<dbReference type="AlphaFoldDB" id="A0A813WE66"/>
<comment type="subcellular location">
    <subcellularLocation>
        <location evidence="1">Membrane</location>
    </subcellularLocation>
</comment>
<evidence type="ECO:0000256" key="1">
    <source>
        <dbReference type="ARBA" id="ARBA00004370"/>
    </source>
</evidence>
<dbReference type="Pfam" id="PF00083">
    <property type="entry name" value="Sugar_tr"/>
    <property type="match status" value="1"/>
</dbReference>
<feature type="transmembrane region" description="Helical" evidence="5">
    <location>
        <begin position="65"/>
        <end position="84"/>
    </location>
</feature>
<accession>A0A813WE66</accession>
<dbReference type="Proteomes" id="UP000663879">
    <property type="component" value="Unassembled WGS sequence"/>
</dbReference>
<feature type="transmembrane region" description="Helical" evidence="5">
    <location>
        <begin position="91"/>
        <end position="109"/>
    </location>
</feature>
<keyword evidence="7" id="KW-1185">Reference proteome</keyword>
<organism evidence="6 7">
    <name type="scientific">Brachionus calyciflorus</name>
    <dbReference type="NCBI Taxonomy" id="104777"/>
    <lineage>
        <taxon>Eukaryota</taxon>
        <taxon>Metazoa</taxon>
        <taxon>Spiralia</taxon>
        <taxon>Gnathifera</taxon>
        <taxon>Rotifera</taxon>
        <taxon>Eurotatoria</taxon>
        <taxon>Monogononta</taxon>
        <taxon>Pseudotrocha</taxon>
        <taxon>Ploima</taxon>
        <taxon>Brachionidae</taxon>
        <taxon>Brachionus</taxon>
    </lineage>
</organism>
<feature type="transmembrane region" description="Helical" evidence="5">
    <location>
        <begin position="183"/>
        <end position="203"/>
    </location>
</feature>
<feature type="transmembrane region" description="Helical" evidence="5">
    <location>
        <begin position="33"/>
        <end position="53"/>
    </location>
</feature>
<dbReference type="GO" id="GO:0022857">
    <property type="term" value="F:transmembrane transporter activity"/>
    <property type="evidence" value="ECO:0007669"/>
    <property type="project" value="InterPro"/>
</dbReference>
<evidence type="ECO:0000256" key="3">
    <source>
        <dbReference type="ARBA" id="ARBA00022989"/>
    </source>
</evidence>
<dbReference type="GO" id="GO:0016020">
    <property type="term" value="C:membrane"/>
    <property type="evidence" value="ECO:0007669"/>
    <property type="project" value="UniProtKB-SubCell"/>
</dbReference>
<evidence type="ECO:0008006" key="8">
    <source>
        <dbReference type="Google" id="ProtNLM"/>
    </source>
</evidence>
<dbReference type="InterPro" id="IPR036259">
    <property type="entry name" value="MFS_trans_sf"/>
</dbReference>
<protein>
    <recommendedName>
        <fullName evidence="8">Major facilitator superfamily (MFS) profile domain-containing protein</fullName>
    </recommendedName>
</protein>
<name>A0A813WE66_9BILA</name>
<dbReference type="EMBL" id="CAJNOC010001345">
    <property type="protein sequence ID" value="CAF0856611.1"/>
    <property type="molecule type" value="Genomic_DNA"/>
</dbReference>
<evidence type="ECO:0000256" key="4">
    <source>
        <dbReference type="ARBA" id="ARBA00023136"/>
    </source>
</evidence>
<proteinExistence type="predicted"/>
<keyword evidence="2 5" id="KW-0812">Transmembrane</keyword>
<keyword evidence="4 5" id="KW-0472">Membrane</keyword>
<feature type="transmembrane region" description="Helical" evidence="5">
    <location>
        <begin position="115"/>
        <end position="140"/>
    </location>
</feature>
<dbReference type="InterPro" id="IPR005828">
    <property type="entry name" value="MFS_sugar_transport-like"/>
</dbReference>
<keyword evidence="3 5" id="KW-1133">Transmembrane helix</keyword>